<name>A0ABW7C131_9ACTN</name>
<accession>A0ABW7C131</accession>
<keyword evidence="1" id="KW-1133">Transmembrane helix</keyword>
<keyword evidence="3" id="KW-1185">Reference proteome</keyword>
<gene>
    <name evidence="2" type="ORF">ACGFYS_31335</name>
</gene>
<sequence>MLVILTLALLCGTIAAGYLWDFGARTERARAAQLHQVTATTTEAAREPSALTRSGAANRAIAPALWEYPDGVRRTGTVEVPAGTPRGRAVTVTVDDSGTAVRRAGSSSDIMLTSLAGGAATAGAVAATGAGVLALLRRRVDGRTLAALEREWEQVEPVWSGRLRRESGPGTDDV</sequence>
<organism evidence="2 3">
    <name type="scientific">Streptomyces omiyaensis</name>
    <dbReference type="NCBI Taxonomy" id="68247"/>
    <lineage>
        <taxon>Bacteria</taxon>
        <taxon>Bacillati</taxon>
        <taxon>Actinomycetota</taxon>
        <taxon>Actinomycetes</taxon>
        <taxon>Kitasatosporales</taxon>
        <taxon>Streptomycetaceae</taxon>
        <taxon>Streptomyces</taxon>
    </lineage>
</organism>
<evidence type="ECO:0000313" key="2">
    <source>
        <dbReference type="EMBL" id="MFG3193422.1"/>
    </source>
</evidence>
<keyword evidence="1" id="KW-0472">Membrane</keyword>
<evidence type="ECO:0008006" key="4">
    <source>
        <dbReference type="Google" id="ProtNLM"/>
    </source>
</evidence>
<dbReference type="Proteomes" id="UP001604282">
    <property type="component" value="Unassembled WGS sequence"/>
</dbReference>
<dbReference type="RefSeq" id="WP_189852958.1">
    <property type="nucleotide sequence ID" value="NZ_BMVV01000031.1"/>
</dbReference>
<feature type="transmembrane region" description="Helical" evidence="1">
    <location>
        <begin position="110"/>
        <end position="136"/>
    </location>
</feature>
<dbReference type="PANTHER" id="PTHR42305:SF1">
    <property type="entry name" value="MEMBRANE PROTEIN RV1733C-RELATED"/>
    <property type="match status" value="1"/>
</dbReference>
<dbReference type="InterPro" id="IPR039708">
    <property type="entry name" value="MT1774/Rv1733c-like"/>
</dbReference>
<keyword evidence="1" id="KW-0812">Transmembrane</keyword>
<reference evidence="2 3" key="1">
    <citation type="submission" date="2024-10" db="EMBL/GenBank/DDBJ databases">
        <title>The Natural Products Discovery Center: Release of the First 8490 Sequenced Strains for Exploring Actinobacteria Biosynthetic Diversity.</title>
        <authorList>
            <person name="Kalkreuter E."/>
            <person name="Kautsar S.A."/>
            <person name="Yang D."/>
            <person name="Bader C.D."/>
            <person name="Teijaro C.N."/>
            <person name="Fluegel L."/>
            <person name="Davis C.M."/>
            <person name="Simpson J.R."/>
            <person name="Lauterbach L."/>
            <person name="Steele A.D."/>
            <person name="Gui C."/>
            <person name="Meng S."/>
            <person name="Li G."/>
            <person name="Viehrig K."/>
            <person name="Ye F."/>
            <person name="Su P."/>
            <person name="Kiefer A.F."/>
            <person name="Nichols A."/>
            <person name="Cepeda A.J."/>
            <person name="Yan W."/>
            <person name="Fan B."/>
            <person name="Jiang Y."/>
            <person name="Adhikari A."/>
            <person name="Zheng C.-J."/>
            <person name="Schuster L."/>
            <person name="Cowan T.M."/>
            <person name="Smanski M.J."/>
            <person name="Chevrette M.G."/>
            <person name="De Carvalho L.P.S."/>
            <person name="Shen B."/>
        </authorList>
    </citation>
    <scope>NUCLEOTIDE SEQUENCE [LARGE SCALE GENOMIC DNA]</scope>
    <source>
        <strain evidence="2 3">NPDC048229</strain>
    </source>
</reference>
<dbReference type="PANTHER" id="PTHR42305">
    <property type="entry name" value="MEMBRANE PROTEIN RV1733C-RELATED"/>
    <property type="match status" value="1"/>
</dbReference>
<proteinExistence type="predicted"/>
<evidence type="ECO:0000313" key="3">
    <source>
        <dbReference type="Proteomes" id="UP001604282"/>
    </source>
</evidence>
<protein>
    <recommendedName>
        <fullName evidence="4">Integral membrane protein</fullName>
    </recommendedName>
</protein>
<evidence type="ECO:0000256" key="1">
    <source>
        <dbReference type="SAM" id="Phobius"/>
    </source>
</evidence>
<comment type="caution">
    <text evidence="2">The sequence shown here is derived from an EMBL/GenBank/DDBJ whole genome shotgun (WGS) entry which is preliminary data.</text>
</comment>
<dbReference type="EMBL" id="JBICZW010000029">
    <property type="protein sequence ID" value="MFG3193422.1"/>
    <property type="molecule type" value="Genomic_DNA"/>
</dbReference>